<name>A0A8S1QV77_9CILI</name>
<feature type="transmembrane region" description="Helical" evidence="1">
    <location>
        <begin position="60"/>
        <end position="80"/>
    </location>
</feature>
<feature type="transmembrane region" description="Helical" evidence="1">
    <location>
        <begin position="92"/>
        <end position="116"/>
    </location>
</feature>
<dbReference type="AlphaFoldDB" id="A0A8S1QV77"/>
<protein>
    <recommendedName>
        <fullName evidence="4">Transmembrane protein</fullName>
    </recommendedName>
</protein>
<comment type="caution">
    <text evidence="2">The sequence shown here is derived from an EMBL/GenBank/DDBJ whole genome shotgun (WGS) entry which is preliminary data.</text>
</comment>
<gene>
    <name evidence="2" type="ORF">PSON_ATCC_30995.1.T1200011</name>
</gene>
<keyword evidence="1" id="KW-0472">Membrane</keyword>
<evidence type="ECO:0000313" key="3">
    <source>
        <dbReference type="Proteomes" id="UP000692954"/>
    </source>
</evidence>
<keyword evidence="1" id="KW-1133">Transmembrane helix</keyword>
<evidence type="ECO:0008006" key="4">
    <source>
        <dbReference type="Google" id="ProtNLM"/>
    </source>
</evidence>
<organism evidence="2 3">
    <name type="scientific">Paramecium sonneborni</name>
    <dbReference type="NCBI Taxonomy" id="65129"/>
    <lineage>
        <taxon>Eukaryota</taxon>
        <taxon>Sar</taxon>
        <taxon>Alveolata</taxon>
        <taxon>Ciliophora</taxon>
        <taxon>Intramacronucleata</taxon>
        <taxon>Oligohymenophorea</taxon>
        <taxon>Peniculida</taxon>
        <taxon>Parameciidae</taxon>
        <taxon>Paramecium</taxon>
    </lineage>
</organism>
<evidence type="ECO:0000256" key="1">
    <source>
        <dbReference type="SAM" id="Phobius"/>
    </source>
</evidence>
<proteinExistence type="predicted"/>
<sequence>MWAFHNFLINIFQIFQSRLYYDYIKQSILNPYANCLDVFQVQMACLQKSKLKVDVGWKKGLIEIISLILLAGLCALEKFSRQLHNNRQSKHFSHFFILISSFVFYIEITIIFFVMLQEPRNDSQKVLIQDFFDLKKKSEQKSLVF</sequence>
<keyword evidence="3" id="KW-1185">Reference proteome</keyword>
<evidence type="ECO:0000313" key="2">
    <source>
        <dbReference type="EMBL" id="CAD8119132.1"/>
    </source>
</evidence>
<keyword evidence="1" id="KW-0812">Transmembrane</keyword>
<reference evidence="2" key="1">
    <citation type="submission" date="2021-01" db="EMBL/GenBank/DDBJ databases">
        <authorList>
            <consortium name="Genoscope - CEA"/>
            <person name="William W."/>
        </authorList>
    </citation>
    <scope>NUCLEOTIDE SEQUENCE</scope>
</reference>
<accession>A0A8S1QV77</accession>
<dbReference type="EMBL" id="CAJJDN010000120">
    <property type="protein sequence ID" value="CAD8119132.1"/>
    <property type="molecule type" value="Genomic_DNA"/>
</dbReference>
<dbReference type="Proteomes" id="UP000692954">
    <property type="component" value="Unassembled WGS sequence"/>
</dbReference>